<evidence type="ECO:0008006" key="3">
    <source>
        <dbReference type="Google" id="ProtNLM"/>
    </source>
</evidence>
<accession>A0AAV1BFJ9</accession>
<proteinExistence type="predicted"/>
<sequence>MTLSFRSRRAPAGSGCREPSLGKACVSALRASIPHACALRLRYAEISSSLDSACSSHILIH</sequence>
<protein>
    <recommendedName>
        <fullName evidence="3">DUF1534 domain-containing protein</fullName>
    </recommendedName>
</protein>
<evidence type="ECO:0000313" key="2">
    <source>
        <dbReference type="Proteomes" id="UP001177000"/>
    </source>
</evidence>
<gene>
    <name evidence="1" type="ORF">DAPPPG215_01110</name>
</gene>
<dbReference type="EMBL" id="OX458335">
    <property type="protein sequence ID" value="CAI8728571.1"/>
    <property type="molecule type" value="Genomic_DNA"/>
</dbReference>
<reference evidence="1" key="1">
    <citation type="submission" date="2023-03" db="EMBL/GenBank/DDBJ databases">
        <authorList>
            <person name="Pothier F. J."/>
        </authorList>
    </citation>
    <scope>NUCLEOTIDE SEQUENCE</scope>
    <source>
        <strain evidence="1">DAPP-PG 215</strain>
    </source>
</reference>
<organism evidence="1 2">
    <name type="scientific">Pseudomonas syringae pv. tomato</name>
    <dbReference type="NCBI Taxonomy" id="323"/>
    <lineage>
        <taxon>Bacteria</taxon>
        <taxon>Pseudomonadati</taxon>
        <taxon>Pseudomonadota</taxon>
        <taxon>Gammaproteobacteria</taxon>
        <taxon>Pseudomonadales</taxon>
        <taxon>Pseudomonadaceae</taxon>
        <taxon>Pseudomonas</taxon>
    </lineage>
</organism>
<name>A0AAV1BFJ9_PSEUB</name>
<evidence type="ECO:0000313" key="1">
    <source>
        <dbReference type="EMBL" id="CAI8728571.1"/>
    </source>
</evidence>
<dbReference type="AlphaFoldDB" id="A0AAV1BFJ9"/>
<dbReference type="Proteomes" id="UP001177000">
    <property type="component" value="Chromosome"/>
</dbReference>